<dbReference type="PANTHER" id="PTHR11616">
    <property type="entry name" value="SODIUM/CHLORIDE DEPENDENT TRANSPORTER"/>
    <property type="match status" value="1"/>
</dbReference>
<dbReference type="AlphaFoldDB" id="A0A2U9B2T0"/>
<feature type="binding site" evidence="6">
    <location>
        <position position="525"/>
    </location>
    <ligand>
        <name>Na(+)</name>
        <dbReference type="ChEBI" id="CHEBI:29101"/>
        <label>1</label>
    </ligand>
</feature>
<keyword evidence="4 10" id="KW-1133">Transmembrane helix</keyword>
<feature type="transmembrane region" description="Helical" evidence="10">
    <location>
        <begin position="787"/>
        <end position="813"/>
    </location>
</feature>
<feature type="transmembrane region" description="Helical" evidence="10">
    <location>
        <begin position="447"/>
        <end position="467"/>
    </location>
</feature>
<feature type="binding site" evidence="6">
    <location>
        <position position="862"/>
    </location>
    <ligand>
        <name>Na(+)</name>
        <dbReference type="ChEBI" id="CHEBI:29101"/>
        <label>1</label>
    </ligand>
</feature>
<dbReference type="InterPro" id="IPR000175">
    <property type="entry name" value="Na/ntran_symport"/>
</dbReference>
<evidence type="ECO:0000256" key="8">
    <source>
        <dbReference type="RuleBase" id="RU003732"/>
    </source>
</evidence>
<feature type="compositionally biased region" description="Basic and acidic residues" evidence="9">
    <location>
        <begin position="14"/>
        <end position="25"/>
    </location>
</feature>
<keyword evidence="12" id="KW-1185">Reference proteome</keyword>
<evidence type="ECO:0000256" key="10">
    <source>
        <dbReference type="SAM" id="Phobius"/>
    </source>
</evidence>
<feature type="transmembrane region" description="Helical" evidence="10">
    <location>
        <begin position="964"/>
        <end position="983"/>
    </location>
</feature>
<feature type="transmembrane region" description="Helical" evidence="10">
    <location>
        <begin position="846"/>
        <end position="867"/>
    </location>
</feature>
<feature type="transmembrane region" description="Helical" evidence="10">
    <location>
        <begin position="414"/>
        <end position="441"/>
    </location>
</feature>
<dbReference type="EMBL" id="CP026244">
    <property type="protein sequence ID" value="AWO98088.1"/>
    <property type="molecule type" value="Genomic_DNA"/>
</dbReference>
<sequence>MTEETATGPTDRGVGPDKGAREEGSLPRGKWANNKEFLLSMTGVIVGFGSLCHFPFLCFKNGGAVFLIPYFVILMFFGLPLFFLETALGQYTSEGGVTAWRKICPMFEGLGIATQMIVFYLNTYHVVWLAYAIFYLVNCFKSPLPWTSCDNWWNTGSGALTDTRHRSSNETDQDQMAVPEVEFWMNRVLRMSGDMSLGTVHWDLALCLLLAWLICYFCVWKGIRSSGKVVYFTATFPYLLLLLLFFRGVTLPGAATGLGYYLTPDFSRLADPFMWLDAMTNVIYSYALSHGVLTALGSYNRYNNDCYRDCLVLCGLNSATCIFSGVVVYSVLGFLAEQQGMAVGDVAAAGSSLAFIAFPVVLSLLPAPSFWAVVFFLMFFFLGLDSQFLCVEGLATAITDMFPGHLRRPGAREILVLVMVVVFFLLGLPLVTEGGIVIFYLVDNYGASPIGLLFIACLECVIIAWVYGADRFYDNIEDMIGYPPFPVLKYCWLFITPLLCGTKTEEPPERGSWKGKFDFLLSCVGYAIGLGNVWRFPYLCGKNGGGAFLIPYFLTLVFAGIPLFLLETSLGQFTSVGGLGVWKLLPMMKGVGLASVVLSFWLNIYYIIIIAWALYYLFNSFGSELPWQSCDNPWNTEKCFSNYSLTDTTNLTSAVTEFWERNMHQLSNGLEEPGEVRWPLVGTLALAWVLVYFSIWKGVEWTGKVVYFSATYPYFMLFILFFRGVTLPGAIDGIRFYITPDFNKLVRSEVWLDAATQIFFSYGLGLGSLIALGSYNPYHNDVYKDSIIVCCINSCTSMFAGFVIFSIVGFMSYVTKKPVQELAASGPGLAFLAYPQAVTQLPMSSLWAILFFSMLMMLGLDSQFCTVEGFITALMDEYPLVLRKRKKVFILIVCFISFIIGFSNITQGGLYVFKLFDYYSASGMCLLFLVFFETISISWLYGAERFYKDIEDMIGYRPCAWWKLCWMFFTPMICLGVFTFSAIEMTPLTLGKYVYPLWGQAIGWLMALSSMVLIPCYVIYMFCTTKGSIKQRWRKMTTAREDEKPSGREEFTHAGSVGEAPV</sequence>
<feature type="disulfide bond" evidence="7">
    <location>
        <begin position="630"/>
        <end position="639"/>
    </location>
</feature>
<feature type="transmembrane region" description="Helical" evidence="10">
    <location>
        <begin position="356"/>
        <end position="382"/>
    </location>
</feature>
<feature type="transmembrane region" description="Helical" evidence="10">
    <location>
        <begin position="239"/>
        <end position="262"/>
    </location>
</feature>
<evidence type="ECO:0000256" key="3">
    <source>
        <dbReference type="ARBA" id="ARBA00022692"/>
    </source>
</evidence>
<feature type="transmembrane region" description="Helical" evidence="10">
    <location>
        <begin position="519"/>
        <end position="537"/>
    </location>
</feature>
<comment type="similarity">
    <text evidence="8">Belongs to the sodium:neurotransmitter symporter (SNF) (TC 2.A.22) family.</text>
</comment>
<keyword evidence="6" id="KW-0915">Sodium</keyword>
<dbReference type="PROSITE" id="PS50267">
    <property type="entry name" value="NA_NEUROTRAN_SYMP_3"/>
    <property type="match status" value="2"/>
</dbReference>
<feature type="binding site" evidence="6">
    <location>
        <position position="858"/>
    </location>
    <ligand>
        <name>Na(+)</name>
        <dbReference type="ChEBI" id="CHEBI:29101"/>
        <label>1</label>
    </ligand>
</feature>
<feature type="binding site" evidence="6">
    <location>
        <position position="527"/>
    </location>
    <ligand>
        <name>Na(+)</name>
        <dbReference type="ChEBI" id="CHEBI:29101"/>
        <label>1</label>
    </ligand>
</feature>
<keyword evidence="8" id="KW-0769">Symport</keyword>
<feature type="transmembrane region" description="Helical" evidence="10">
    <location>
        <begin position="63"/>
        <end position="84"/>
    </location>
</feature>
<dbReference type="GO" id="GO:0005886">
    <property type="term" value="C:plasma membrane"/>
    <property type="evidence" value="ECO:0007669"/>
    <property type="project" value="TreeGrafter"/>
</dbReference>
<feature type="transmembrane region" description="Helical" evidence="10">
    <location>
        <begin position="758"/>
        <end position="775"/>
    </location>
</feature>
<dbReference type="Pfam" id="PF00209">
    <property type="entry name" value="SNF"/>
    <property type="match status" value="2"/>
</dbReference>
<dbReference type="PANTHER" id="PTHR11616:SF316">
    <property type="entry name" value="SOLUTE CARRIER FAMILY 6 MEMBER 1"/>
    <property type="match status" value="1"/>
</dbReference>
<dbReference type="GO" id="GO:0006865">
    <property type="term" value="P:amino acid transport"/>
    <property type="evidence" value="ECO:0007669"/>
    <property type="project" value="TreeGrafter"/>
</dbReference>
<feature type="binding site" evidence="6">
    <location>
        <position position="532"/>
    </location>
    <ligand>
        <name>Na(+)</name>
        <dbReference type="ChEBI" id="CHEBI:29101"/>
        <label>1</label>
    </ligand>
</feature>
<keyword evidence="5 10" id="KW-0472">Membrane</keyword>
<evidence type="ECO:0000256" key="2">
    <source>
        <dbReference type="ARBA" id="ARBA00022448"/>
    </source>
</evidence>
<dbReference type="Proteomes" id="UP000246464">
    <property type="component" value="Chromosome 2"/>
</dbReference>
<feature type="transmembrane region" description="Helical" evidence="10">
    <location>
        <begin position="918"/>
        <end position="943"/>
    </location>
</feature>
<keyword evidence="2 8" id="KW-0813">Transport</keyword>
<feature type="transmembrane region" description="Helical" evidence="10">
    <location>
        <begin position="282"/>
        <end position="299"/>
    </location>
</feature>
<dbReference type="SUPFAM" id="SSF161070">
    <property type="entry name" value="SNF-like"/>
    <property type="match status" value="2"/>
</dbReference>
<feature type="transmembrane region" description="Helical" evidence="10">
    <location>
        <begin position="888"/>
        <end position="906"/>
    </location>
</feature>
<keyword evidence="6" id="KW-0479">Metal-binding</keyword>
<proteinExistence type="inferred from homology"/>
<feature type="transmembrane region" description="Helical" evidence="10">
    <location>
        <begin position="549"/>
        <end position="570"/>
    </location>
</feature>
<feature type="binding site" evidence="6">
    <location>
        <position position="761"/>
    </location>
    <ligand>
        <name>Na(+)</name>
        <dbReference type="ChEBI" id="CHEBI:29101"/>
        <label>1</label>
    </ligand>
</feature>
<gene>
    <name evidence="11" type="ORF">SMAX5B_007735</name>
</gene>
<accession>A0A2U9B2T0</accession>
<keyword evidence="7" id="KW-1015">Disulfide bond</keyword>
<feature type="transmembrane region" description="Helical" evidence="10">
    <location>
        <begin position="591"/>
        <end position="618"/>
    </location>
</feature>
<evidence type="ECO:0000256" key="5">
    <source>
        <dbReference type="ARBA" id="ARBA00023136"/>
    </source>
</evidence>
<feature type="transmembrane region" description="Helical" evidence="10">
    <location>
        <begin position="715"/>
        <end position="738"/>
    </location>
</feature>
<feature type="transmembrane region" description="Helical" evidence="10">
    <location>
        <begin position="37"/>
        <end position="57"/>
    </location>
</feature>
<reference evidence="11 12" key="1">
    <citation type="submission" date="2017-12" db="EMBL/GenBank/DDBJ databases">
        <title>Integrating genomic resources of turbot (Scophthalmus maximus) in depth evaluation of genetic and physical mapping variation across individuals.</title>
        <authorList>
            <person name="Martinez P."/>
        </authorList>
    </citation>
    <scope>NUCLEOTIDE SEQUENCE [LARGE SCALE GENOMIC DNA]</scope>
</reference>
<feature type="transmembrane region" description="Helical" evidence="10">
    <location>
        <begin position="200"/>
        <end position="219"/>
    </location>
</feature>
<name>A0A2U9B2T0_SCOMX</name>
<feature type="binding site" evidence="6">
    <location>
        <position position="861"/>
    </location>
    <ligand>
        <name>Na(+)</name>
        <dbReference type="ChEBI" id="CHEBI:29101"/>
        <label>1</label>
    </ligand>
</feature>
<organism evidence="11 12">
    <name type="scientific">Scophthalmus maximus</name>
    <name type="common">Turbot</name>
    <name type="synonym">Psetta maxima</name>
    <dbReference type="NCBI Taxonomy" id="52904"/>
    <lineage>
        <taxon>Eukaryota</taxon>
        <taxon>Metazoa</taxon>
        <taxon>Chordata</taxon>
        <taxon>Craniata</taxon>
        <taxon>Vertebrata</taxon>
        <taxon>Euteleostomi</taxon>
        <taxon>Actinopterygii</taxon>
        <taxon>Neopterygii</taxon>
        <taxon>Teleostei</taxon>
        <taxon>Neoteleostei</taxon>
        <taxon>Acanthomorphata</taxon>
        <taxon>Carangaria</taxon>
        <taxon>Pleuronectiformes</taxon>
        <taxon>Pleuronectoidei</taxon>
        <taxon>Scophthalmidae</taxon>
        <taxon>Scophthalmus</taxon>
    </lineage>
</organism>
<evidence type="ECO:0000256" key="6">
    <source>
        <dbReference type="PIRSR" id="PIRSR600175-1"/>
    </source>
</evidence>
<keyword evidence="3 8" id="KW-0812">Transmembrane</keyword>
<feature type="compositionally biased region" description="Basic and acidic residues" evidence="9">
    <location>
        <begin position="1039"/>
        <end position="1052"/>
    </location>
</feature>
<evidence type="ECO:0000256" key="1">
    <source>
        <dbReference type="ARBA" id="ARBA00004141"/>
    </source>
</evidence>
<feature type="transmembrane region" description="Helical" evidence="10">
    <location>
        <begin position="1003"/>
        <end position="1023"/>
    </location>
</feature>
<feature type="transmembrane region" description="Helical" evidence="10">
    <location>
        <begin position="311"/>
        <end position="336"/>
    </location>
</feature>
<evidence type="ECO:0000256" key="4">
    <source>
        <dbReference type="ARBA" id="ARBA00022989"/>
    </source>
</evidence>
<dbReference type="NCBIfam" id="NF037979">
    <property type="entry name" value="Na_transp"/>
    <property type="match status" value="1"/>
</dbReference>
<evidence type="ECO:0000313" key="12">
    <source>
        <dbReference type="Proteomes" id="UP000246464"/>
    </source>
</evidence>
<feature type="region of interest" description="Disordered" evidence="9">
    <location>
        <begin position="1"/>
        <end position="27"/>
    </location>
</feature>
<feature type="transmembrane region" description="Helical" evidence="10">
    <location>
        <begin position="676"/>
        <end position="695"/>
    </location>
</feature>
<feature type="transmembrane region" description="Helical" evidence="10">
    <location>
        <begin position="117"/>
        <end position="137"/>
    </location>
</feature>
<dbReference type="GO" id="GO:0046872">
    <property type="term" value="F:metal ion binding"/>
    <property type="evidence" value="ECO:0007669"/>
    <property type="project" value="UniProtKB-KW"/>
</dbReference>
<feature type="region of interest" description="Disordered" evidence="9">
    <location>
        <begin position="1039"/>
        <end position="1062"/>
    </location>
</feature>
<dbReference type="STRING" id="52904.ENSSMAP00000001899"/>
<protein>
    <recommendedName>
        <fullName evidence="8">Transporter</fullName>
    </recommendedName>
</protein>
<dbReference type="InterPro" id="IPR037272">
    <property type="entry name" value="SNS_sf"/>
</dbReference>
<evidence type="ECO:0000313" key="11">
    <source>
        <dbReference type="EMBL" id="AWO98088.1"/>
    </source>
</evidence>
<dbReference type="PROSITE" id="PS00610">
    <property type="entry name" value="NA_NEUROTRAN_SYMP_1"/>
    <property type="match status" value="1"/>
</dbReference>
<evidence type="ECO:0000256" key="7">
    <source>
        <dbReference type="PIRSR" id="PIRSR600175-2"/>
    </source>
</evidence>
<dbReference type="GO" id="GO:0035725">
    <property type="term" value="P:sodium ion transmembrane transport"/>
    <property type="evidence" value="ECO:0007669"/>
    <property type="project" value="TreeGrafter"/>
</dbReference>
<comment type="subcellular location">
    <subcellularLocation>
        <location evidence="1">Membrane</location>
        <topology evidence="1">Multi-pass membrane protein</topology>
    </subcellularLocation>
</comment>
<dbReference type="PRINTS" id="PR00176">
    <property type="entry name" value="NANEUSMPORT"/>
</dbReference>
<feature type="binding site" evidence="6">
    <location>
        <position position="793"/>
    </location>
    <ligand>
        <name>Na(+)</name>
        <dbReference type="ChEBI" id="CHEBI:29101"/>
        <label>1</label>
    </ligand>
</feature>
<dbReference type="GO" id="GO:0015293">
    <property type="term" value="F:symporter activity"/>
    <property type="evidence" value="ECO:0007669"/>
    <property type="project" value="UniProtKB-KW"/>
</dbReference>
<evidence type="ECO:0000256" key="9">
    <source>
        <dbReference type="SAM" id="MobiDB-lite"/>
    </source>
</evidence>